<dbReference type="RefSeq" id="WP_021005270.1">
    <property type="nucleotide sequence ID" value="NC_022247.1"/>
</dbReference>
<evidence type="ECO:0000259" key="1">
    <source>
        <dbReference type="Pfam" id="PF21686"/>
    </source>
</evidence>
<dbReference type="SUPFAM" id="SSF56747">
    <property type="entry name" value="Prim-pol domain"/>
    <property type="match status" value="1"/>
</dbReference>
<name>T1X5V4_VARPD</name>
<dbReference type="InterPro" id="IPR052171">
    <property type="entry name" value="NHEJ_LigD"/>
</dbReference>
<dbReference type="PANTHER" id="PTHR42705:SF2">
    <property type="entry name" value="BIFUNCTIONAL NON-HOMOLOGOUS END JOINING PROTEIN LIGD"/>
    <property type="match status" value="1"/>
</dbReference>
<gene>
    <name evidence="2" type="primary">ligD</name>
    <name evidence="2" type="ORF">VAPA_1c05790</name>
</gene>
<dbReference type="CDD" id="cd04862">
    <property type="entry name" value="PaeLigD_Pol_like"/>
    <property type="match status" value="1"/>
</dbReference>
<sequence length="298" mass="32255">MSTRKKALRITHAERVIDAASGITKGELAAYYASVAPLILSHLAGRPVALVRAPDGVGGELFFQKHAQHSEIAGIKLLDPALDPGHDPLLQIDTAEALLGAAQFNTIELHTWNATSRAIGKPDRMTFDLDPGEGIDWQLMKEAALLVHVLLDELGLPSFLKTSGGKGLHVVVPLRRQFGWDEVRGFSRAIVEHLARTVPARFVAKSGPRNRVGRIFADYLRNGFGATTVSAWSARARPGMGVSVPLAWEELPDLDSAAHWTVANIAGRLAIGNTPWDAMERSRTGLRAAMEMLGYLPA</sequence>
<dbReference type="Pfam" id="PF21686">
    <property type="entry name" value="LigD_Prim-Pol"/>
    <property type="match status" value="1"/>
</dbReference>
<dbReference type="Gene3D" id="3.90.920.10">
    <property type="entry name" value="DNA primase, PRIM domain"/>
    <property type="match status" value="1"/>
</dbReference>
<dbReference type="NCBIfam" id="TIGR02778">
    <property type="entry name" value="ligD_pol"/>
    <property type="match status" value="1"/>
</dbReference>
<dbReference type="EMBL" id="CP003911">
    <property type="protein sequence ID" value="AGU47709.1"/>
    <property type="molecule type" value="Genomic_DNA"/>
</dbReference>
<reference evidence="2 3" key="1">
    <citation type="submission" date="2012-10" db="EMBL/GenBank/DDBJ databases">
        <title>Genome sequence of Variovorax paradoxus B4.</title>
        <authorList>
            <person name="Schuldes J."/>
            <person name="Brandt U."/>
            <person name="Hiessl S."/>
            <person name="Wuebbeler J.H."/>
            <person name="Thuermer A."/>
            <person name="Steinbuechel A."/>
            <person name="Daniel R."/>
        </authorList>
    </citation>
    <scope>NUCLEOTIDE SEQUENCE [LARGE SCALE GENOMIC DNA]</scope>
    <source>
        <strain evidence="2 3">B4</strain>
    </source>
</reference>
<accession>T1X5V4</accession>
<dbReference type="KEGG" id="vpd:VAPA_1c05790"/>
<evidence type="ECO:0000313" key="2">
    <source>
        <dbReference type="EMBL" id="AGU47709.1"/>
    </source>
</evidence>
<protein>
    <submittedName>
        <fullName evidence="2">Putative DNA polymerase LigD</fullName>
    </submittedName>
</protein>
<organism evidence="2 3">
    <name type="scientific">Variovorax paradoxus B4</name>
    <dbReference type="NCBI Taxonomy" id="1246301"/>
    <lineage>
        <taxon>Bacteria</taxon>
        <taxon>Pseudomonadati</taxon>
        <taxon>Pseudomonadota</taxon>
        <taxon>Betaproteobacteria</taxon>
        <taxon>Burkholderiales</taxon>
        <taxon>Comamonadaceae</taxon>
        <taxon>Variovorax</taxon>
    </lineage>
</organism>
<dbReference type="PANTHER" id="PTHR42705">
    <property type="entry name" value="BIFUNCTIONAL NON-HOMOLOGOUS END JOINING PROTEIN LIGD"/>
    <property type="match status" value="1"/>
</dbReference>
<dbReference type="InterPro" id="IPR014145">
    <property type="entry name" value="LigD_pol_dom"/>
</dbReference>
<proteinExistence type="predicted"/>
<dbReference type="HOGENOM" id="CLU_008325_1_3_4"/>
<dbReference type="PATRIC" id="fig|1246301.3.peg.594"/>
<dbReference type="Proteomes" id="UP000016223">
    <property type="component" value="Chromosome 1"/>
</dbReference>
<dbReference type="AlphaFoldDB" id="T1X5V4"/>
<dbReference type="InterPro" id="IPR033651">
    <property type="entry name" value="PaeLigD_Pol-like"/>
</dbReference>
<feature type="domain" description="DNA ligase D polymerase" evidence="1">
    <location>
        <begin position="24"/>
        <end position="276"/>
    </location>
</feature>
<evidence type="ECO:0000313" key="3">
    <source>
        <dbReference type="Proteomes" id="UP000016223"/>
    </source>
</evidence>